<evidence type="ECO:0000313" key="3">
    <source>
        <dbReference type="Proteomes" id="UP001138997"/>
    </source>
</evidence>
<dbReference type="Pfam" id="PF00293">
    <property type="entry name" value="NUDIX"/>
    <property type="match status" value="1"/>
</dbReference>
<dbReference type="SUPFAM" id="SSF55811">
    <property type="entry name" value="Nudix"/>
    <property type="match status" value="1"/>
</dbReference>
<name>A0A9X1N9R3_9ACTN</name>
<proteinExistence type="predicted"/>
<dbReference type="EMBL" id="JAJOMB010000004">
    <property type="protein sequence ID" value="MCD5311177.1"/>
    <property type="molecule type" value="Genomic_DNA"/>
</dbReference>
<organism evidence="2 3">
    <name type="scientific">Kineosporia babensis</name>
    <dbReference type="NCBI Taxonomy" id="499548"/>
    <lineage>
        <taxon>Bacteria</taxon>
        <taxon>Bacillati</taxon>
        <taxon>Actinomycetota</taxon>
        <taxon>Actinomycetes</taxon>
        <taxon>Kineosporiales</taxon>
        <taxon>Kineosporiaceae</taxon>
        <taxon>Kineosporia</taxon>
    </lineage>
</organism>
<accession>A0A9X1N9R3</accession>
<dbReference type="Proteomes" id="UP001138997">
    <property type="component" value="Unassembled WGS sequence"/>
</dbReference>
<reference evidence="2" key="1">
    <citation type="submission" date="2021-11" db="EMBL/GenBank/DDBJ databases">
        <title>Streptomyces corallinus and Kineosporia corallina sp. nov., two new coral-derived marine actinobacteria.</title>
        <authorList>
            <person name="Buangrab K."/>
            <person name="Sutthacheep M."/>
            <person name="Yeemin T."/>
            <person name="Harunari E."/>
            <person name="Igarashi Y."/>
            <person name="Sripreechasak P."/>
            <person name="Kanchanasin P."/>
            <person name="Tanasupawat S."/>
            <person name="Phongsopitanun W."/>
        </authorList>
    </citation>
    <scope>NUCLEOTIDE SEQUENCE</scope>
    <source>
        <strain evidence="2">JCM 31032</strain>
    </source>
</reference>
<dbReference type="Gene3D" id="3.90.79.10">
    <property type="entry name" value="Nucleoside Triphosphate Pyrophosphohydrolase"/>
    <property type="match status" value="1"/>
</dbReference>
<dbReference type="InterPro" id="IPR000086">
    <property type="entry name" value="NUDIX_hydrolase_dom"/>
</dbReference>
<comment type="caution">
    <text evidence="2">The sequence shown here is derived from an EMBL/GenBank/DDBJ whole genome shotgun (WGS) entry which is preliminary data.</text>
</comment>
<feature type="domain" description="Nudix hydrolase" evidence="1">
    <location>
        <begin position="106"/>
        <end position="212"/>
    </location>
</feature>
<evidence type="ECO:0000259" key="1">
    <source>
        <dbReference type="Pfam" id="PF00293"/>
    </source>
</evidence>
<dbReference type="RefSeq" id="WP_231440355.1">
    <property type="nucleotide sequence ID" value="NZ_JAJOMB010000004.1"/>
</dbReference>
<keyword evidence="3" id="KW-1185">Reference proteome</keyword>
<dbReference type="InterPro" id="IPR015797">
    <property type="entry name" value="NUDIX_hydrolase-like_dom_sf"/>
</dbReference>
<gene>
    <name evidence="2" type="ORF">LR394_09730</name>
</gene>
<evidence type="ECO:0000313" key="2">
    <source>
        <dbReference type="EMBL" id="MCD5311177.1"/>
    </source>
</evidence>
<sequence length="254" mass="27799">MPKDEIRFLDESSPVVFTEVPEPALDPDHRGTMNRLWQEWVERNPLVFDGAAVMITAITEHEGGPIEFAWARTTYRRHLLRDVPAATAPASLFVANAQPTPAGVALGRMASWTASGAQWLFPGGTMEPPAEGQPLSEKLLRIHAARELAEETGISTDPADLRRWALVRNPNGNIGFFYSAPALTEDTVRQVFTRHLAGQQQRGEPAELTHLHFAAAAHDLDALDAPVAETVPALLARYNAVANADLDREGSTDR</sequence>
<protein>
    <submittedName>
        <fullName evidence="2">NUDIX domain-containing protein</fullName>
    </submittedName>
</protein>
<dbReference type="AlphaFoldDB" id="A0A9X1N9R3"/>